<gene>
    <name evidence="1" type="ORF">FXF65_35435</name>
</gene>
<dbReference type="RefSeq" id="WP_148354417.1">
    <property type="nucleotide sequence ID" value="NZ_JBHSBF010000024.1"/>
</dbReference>
<dbReference type="OrthoDB" id="2661796at2"/>
<dbReference type="EMBL" id="VSFF01000014">
    <property type="protein sequence ID" value="TYC09525.1"/>
    <property type="molecule type" value="Genomic_DNA"/>
</dbReference>
<dbReference type="AlphaFoldDB" id="A0A5D0TW10"/>
<dbReference type="Proteomes" id="UP000322634">
    <property type="component" value="Unassembled WGS sequence"/>
</dbReference>
<keyword evidence="2" id="KW-1185">Reference proteome</keyword>
<evidence type="ECO:0000313" key="1">
    <source>
        <dbReference type="EMBL" id="TYC09525.1"/>
    </source>
</evidence>
<evidence type="ECO:0000313" key="2">
    <source>
        <dbReference type="Proteomes" id="UP000322634"/>
    </source>
</evidence>
<organism evidence="1 2">
    <name type="scientific">Actinomadura syzygii</name>
    <dbReference type="NCBI Taxonomy" id="1427538"/>
    <lineage>
        <taxon>Bacteria</taxon>
        <taxon>Bacillati</taxon>
        <taxon>Actinomycetota</taxon>
        <taxon>Actinomycetes</taxon>
        <taxon>Streptosporangiales</taxon>
        <taxon>Thermomonosporaceae</taxon>
        <taxon>Actinomadura</taxon>
    </lineage>
</organism>
<name>A0A5D0TW10_9ACTN</name>
<protein>
    <submittedName>
        <fullName evidence="1">Uncharacterized protein</fullName>
    </submittedName>
</protein>
<proteinExistence type="predicted"/>
<sequence>MATYSLTVVNDSELAEGSPAFSVVAELPEARAGGALSTAWLTQVIHPGNRYTFTWDVTWGFAWSASGVAKDYQWRANGGIPADPTSSSLCAATFDYTNGDFELSYATHTPAPNHDQLYVDSTRAVPKPSVQPSSLGITLNGLPACVVDAGPNLQYIATLHPTYYIVAGSLKQSQMVDVATLTQTEVLSYATGVADLTAVLDDENNWHVTRSTEADLAAVMRP</sequence>
<reference evidence="1 2" key="1">
    <citation type="submission" date="2019-08" db="EMBL/GenBank/DDBJ databases">
        <title>Actinomadura sp. nov. CYP1-5 isolated from mountain soil.</title>
        <authorList>
            <person name="Songsumanus A."/>
            <person name="Kuncharoen N."/>
            <person name="Kudo T."/>
            <person name="Yuki M."/>
            <person name="Igarashi Y."/>
            <person name="Tanasupawat S."/>
        </authorList>
    </citation>
    <scope>NUCLEOTIDE SEQUENCE [LARGE SCALE GENOMIC DNA]</scope>
    <source>
        <strain evidence="1 2">GKU157</strain>
    </source>
</reference>
<comment type="caution">
    <text evidence="1">The sequence shown here is derived from an EMBL/GenBank/DDBJ whole genome shotgun (WGS) entry which is preliminary data.</text>
</comment>
<accession>A0A5D0TW10</accession>